<dbReference type="Proteomes" id="UP001500171">
    <property type="component" value="Unassembled WGS sequence"/>
</dbReference>
<proteinExistence type="predicted"/>
<protein>
    <recommendedName>
        <fullName evidence="3">Cell division inhibitor SulA</fullName>
    </recommendedName>
</protein>
<keyword evidence="2" id="KW-1185">Reference proteome</keyword>
<accession>A0ABP9N1V0</accession>
<organism evidence="1 2">
    <name type="scientific">Orbus sasakiae</name>
    <dbReference type="NCBI Taxonomy" id="1078475"/>
    <lineage>
        <taxon>Bacteria</taxon>
        <taxon>Pseudomonadati</taxon>
        <taxon>Pseudomonadota</taxon>
        <taxon>Gammaproteobacteria</taxon>
        <taxon>Orbales</taxon>
        <taxon>Orbaceae</taxon>
        <taxon>Orbus</taxon>
    </lineage>
</organism>
<dbReference type="Pfam" id="PF03846">
    <property type="entry name" value="SulA"/>
    <property type="match status" value="1"/>
</dbReference>
<dbReference type="Gene3D" id="3.40.50.300">
    <property type="entry name" value="P-loop containing nucleotide triphosphate hydrolases"/>
    <property type="match status" value="1"/>
</dbReference>
<reference evidence="2" key="1">
    <citation type="journal article" date="2019" name="Int. J. Syst. Evol. Microbiol.">
        <title>The Global Catalogue of Microorganisms (GCM) 10K type strain sequencing project: providing services to taxonomists for standard genome sequencing and annotation.</title>
        <authorList>
            <consortium name="The Broad Institute Genomics Platform"/>
            <consortium name="The Broad Institute Genome Sequencing Center for Infectious Disease"/>
            <person name="Wu L."/>
            <person name="Ma J."/>
        </authorList>
    </citation>
    <scope>NUCLEOTIDE SEQUENCE [LARGE SCALE GENOMIC DNA]</scope>
    <source>
        <strain evidence="2">JCM 18050</strain>
    </source>
</reference>
<evidence type="ECO:0000313" key="1">
    <source>
        <dbReference type="EMBL" id="GAA5107280.1"/>
    </source>
</evidence>
<gene>
    <name evidence="1" type="ORF">GCM10023211_08250</name>
</gene>
<dbReference type="RefSeq" id="WP_345489105.1">
    <property type="nucleotide sequence ID" value="NZ_BAABHY010000001.1"/>
</dbReference>
<comment type="caution">
    <text evidence="1">The sequence shown here is derived from an EMBL/GenBank/DDBJ whole genome shotgun (WGS) entry which is preliminary data.</text>
</comment>
<evidence type="ECO:0000313" key="2">
    <source>
        <dbReference type="Proteomes" id="UP001500171"/>
    </source>
</evidence>
<evidence type="ECO:0008006" key="3">
    <source>
        <dbReference type="Google" id="ProtNLM"/>
    </source>
</evidence>
<name>A0ABP9N1V0_9GAMM</name>
<dbReference type="EMBL" id="BAABHY010000001">
    <property type="protein sequence ID" value="GAA5107280.1"/>
    <property type="molecule type" value="Genomic_DNA"/>
</dbReference>
<dbReference type="InterPro" id="IPR004596">
    <property type="entry name" value="Cell_div_suppressor_SulA"/>
</dbReference>
<sequence>MLTTNKMKTSNLIHLNKDNQLDIVSFDSPLQHVLQQHLLLLRLLNQQNKWQLWISSRPMLKRSWIKQAGLHEQKVIQLANIHDTNMISIIEKALLSKTSSYVVACINQPLTDSDKHNLQVAVKKSGTHLFLIDDNYLNYNDFMTMSLAVNNIH</sequence>
<dbReference type="InterPro" id="IPR027417">
    <property type="entry name" value="P-loop_NTPase"/>
</dbReference>
<dbReference type="SUPFAM" id="SSF52540">
    <property type="entry name" value="P-loop containing nucleoside triphosphate hydrolases"/>
    <property type="match status" value="1"/>
</dbReference>